<dbReference type="EMBL" id="JAUKTV010000009">
    <property type="protein sequence ID" value="KAK0729170.1"/>
    <property type="molecule type" value="Genomic_DNA"/>
</dbReference>
<evidence type="ECO:0000313" key="2">
    <source>
        <dbReference type="Proteomes" id="UP001172159"/>
    </source>
</evidence>
<keyword evidence="2" id="KW-1185">Reference proteome</keyword>
<proteinExistence type="predicted"/>
<gene>
    <name evidence="1" type="ORF">B0T21DRAFT_394506</name>
</gene>
<reference evidence="1" key="1">
    <citation type="submission" date="2023-06" db="EMBL/GenBank/DDBJ databases">
        <title>Genome-scale phylogeny and comparative genomics of the fungal order Sordariales.</title>
        <authorList>
            <consortium name="Lawrence Berkeley National Laboratory"/>
            <person name="Hensen N."/>
            <person name="Bonometti L."/>
            <person name="Westerberg I."/>
            <person name="Brannstrom I.O."/>
            <person name="Guillou S."/>
            <person name="Cros-Aarteil S."/>
            <person name="Calhoun S."/>
            <person name="Haridas S."/>
            <person name="Kuo A."/>
            <person name="Mondo S."/>
            <person name="Pangilinan J."/>
            <person name="Riley R."/>
            <person name="Labutti K."/>
            <person name="Andreopoulos B."/>
            <person name="Lipzen A."/>
            <person name="Chen C."/>
            <person name="Yanf M."/>
            <person name="Daum C."/>
            <person name="Ng V."/>
            <person name="Clum A."/>
            <person name="Steindorff A."/>
            <person name="Ohm R."/>
            <person name="Martin F."/>
            <person name="Silar P."/>
            <person name="Natvig D."/>
            <person name="Lalanne C."/>
            <person name="Gautier V."/>
            <person name="Ament-Velasquez S.L."/>
            <person name="Kruys A."/>
            <person name="Hutchinson M.I."/>
            <person name="Powell A.J."/>
            <person name="Barry K."/>
            <person name="Miller A.N."/>
            <person name="Grigoriev I.V."/>
            <person name="Debuchy R."/>
            <person name="Gladieux P."/>
            <person name="Thoren M.H."/>
            <person name="Johannesson H."/>
        </authorList>
    </citation>
    <scope>NUCLEOTIDE SEQUENCE</scope>
    <source>
        <strain evidence="1">CBS 540.89</strain>
    </source>
</reference>
<sequence length="202" mass="22140">MPEQPATRHLGAAGLRHQYGKGTATLHLVNNLADDMDDLFRLKTKRSTKGVPFLVGTELAFHLYPLSPDPLRPVVGFVRVTPLIWISVDERSSGQCKHKLRTTRDAVFSAGFGGVDVSFAPWVFLFNVMLDRTSLFGGSGQRPARPATLLLDCRDTCGDEETHAWCGDGNESGMEEVRRCQVGSWKSSDGSSFLLSGLDVTE</sequence>
<organism evidence="1 2">
    <name type="scientific">Apiosordaria backusii</name>
    <dbReference type="NCBI Taxonomy" id="314023"/>
    <lineage>
        <taxon>Eukaryota</taxon>
        <taxon>Fungi</taxon>
        <taxon>Dikarya</taxon>
        <taxon>Ascomycota</taxon>
        <taxon>Pezizomycotina</taxon>
        <taxon>Sordariomycetes</taxon>
        <taxon>Sordariomycetidae</taxon>
        <taxon>Sordariales</taxon>
        <taxon>Lasiosphaeriaceae</taxon>
        <taxon>Apiosordaria</taxon>
    </lineage>
</organism>
<dbReference type="AlphaFoldDB" id="A0AA40E6V9"/>
<evidence type="ECO:0000313" key="1">
    <source>
        <dbReference type="EMBL" id="KAK0729170.1"/>
    </source>
</evidence>
<dbReference type="Proteomes" id="UP001172159">
    <property type="component" value="Unassembled WGS sequence"/>
</dbReference>
<accession>A0AA40E6V9</accession>
<protein>
    <submittedName>
        <fullName evidence="1">Uncharacterized protein</fullName>
    </submittedName>
</protein>
<name>A0AA40E6V9_9PEZI</name>
<comment type="caution">
    <text evidence="1">The sequence shown here is derived from an EMBL/GenBank/DDBJ whole genome shotgun (WGS) entry which is preliminary data.</text>
</comment>